<reference evidence="2 3" key="1">
    <citation type="submission" date="2021-06" db="EMBL/GenBank/DDBJ databases">
        <authorList>
            <person name="Palmer J.M."/>
        </authorList>
    </citation>
    <scope>NUCLEOTIDE SEQUENCE [LARGE SCALE GENOMIC DNA]</scope>
    <source>
        <strain evidence="3">if_2019</strain>
        <tissue evidence="2">Muscle</tissue>
    </source>
</reference>
<organism evidence="2 3">
    <name type="scientific">Ilyodon furcidens</name>
    <name type="common">goldbreast splitfin</name>
    <dbReference type="NCBI Taxonomy" id="33524"/>
    <lineage>
        <taxon>Eukaryota</taxon>
        <taxon>Metazoa</taxon>
        <taxon>Chordata</taxon>
        <taxon>Craniata</taxon>
        <taxon>Vertebrata</taxon>
        <taxon>Euteleostomi</taxon>
        <taxon>Actinopterygii</taxon>
        <taxon>Neopterygii</taxon>
        <taxon>Teleostei</taxon>
        <taxon>Neoteleostei</taxon>
        <taxon>Acanthomorphata</taxon>
        <taxon>Ovalentaria</taxon>
        <taxon>Atherinomorphae</taxon>
        <taxon>Cyprinodontiformes</taxon>
        <taxon>Goodeidae</taxon>
        <taxon>Ilyodon</taxon>
    </lineage>
</organism>
<comment type="caution">
    <text evidence="2">The sequence shown here is derived from an EMBL/GenBank/DDBJ whole genome shotgun (WGS) entry which is preliminary data.</text>
</comment>
<sequence length="105" mass="11747">MDYQNIFYLYIVIYINTANNEFVNKVHIWLKENEVDDDVCENVCNEVAADNVQAGKHDDEGDEGVNTEDSVSNISSVRFKRSKASSTSSTRKEALADQAALLAKL</sequence>
<name>A0ABV0TPM7_9TELE</name>
<feature type="region of interest" description="Disordered" evidence="1">
    <location>
        <begin position="51"/>
        <end position="71"/>
    </location>
</feature>
<evidence type="ECO:0000313" key="2">
    <source>
        <dbReference type="EMBL" id="MEQ2234744.1"/>
    </source>
</evidence>
<gene>
    <name evidence="2" type="ORF">ILYODFUR_034547</name>
</gene>
<proteinExistence type="predicted"/>
<protein>
    <submittedName>
        <fullName evidence="2">Uncharacterized protein</fullName>
    </submittedName>
</protein>
<dbReference type="Proteomes" id="UP001482620">
    <property type="component" value="Unassembled WGS sequence"/>
</dbReference>
<evidence type="ECO:0000256" key="1">
    <source>
        <dbReference type="SAM" id="MobiDB-lite"/>
    </source>
</evidence>
<accession>A0ABV0TPM7</accession>
<evidence type="ECO:0000313" key="3">
    <source>
        <dbReference type="Proteomes" id="UP001482620"/>
    </source>
</evidence>
<dbReference type="EMBL" id="JAHRIQ010041013">
    <property type="protein sequence ID" value="MEQ2234744.1"/>
    <property type="molecule type" value="Genomic_DNA"/>
</dbReference>
<keyword evidence="3" id="KW-1185">Reference proteome</keyword>